<dbReference type="AlphaFoldDB" id="A0A5J4TVS1"/>
<gene>
    <name evidence="1" type="ORF">EZS28_042225</name>
</gene>
<protein>
    <submittedName>
        <fullName evidence="1">Uncharacterized protein</fullName>
    </submittedName>
</protein>
<comment type="caution">
    <text evidence="1">The sequence shown here is derived from an EMBL/GenBank/DDBJ whole genome shotgun (WGS) entry which is preliminary data.</text>
</comment>
<organism evidence="1 2">
    <name type="scientific">Streblomastix strix</name>
    <dbReference type="NCBI Taxonomy" id="222440"/>
    <lineage>
        <taxon>Eukaryota</taxon>
        <taxon>Metamonada</taxon>
        <taxon>Preaxostyla</taxon>
        <taxon>Oxymonadida</taxon>
        <taxon>Streblomastigidae</taxon>
        <taxon>Streblomastix</taxon>
    </lineage>
</organism>
<accession>A0A5J4TVS1</accession>
<dbReference type="EMBL" id="SNRW01024470">
    <property type="protein sequence ID" value="KAA6362248.1"/>
    <property type="molecule type" value="Genomic_DNA"/>
</dbReference>
<sequence>MSDINAKATAAGPPLAPKTEYYYLIPDDIIFSGVLDLNQLNPTFNSLHVLTRNYASLYLQLWMQDFLQDLKVVWLNKTDALLNTHLAYQMIPPEKPDIVYLLNDATKAIPYGKFSIRLVNIAGVANGSALPQNTISQIQDAAMFMTFAMPQYPTWFFPVLFHNFDLVIDQRHVIPAPYEALTQAVNGQMFDCFVDQDVVSAPSDLYHSLTFENVNFNDKKYFYGLTDGTITGSANIFYATTLYTGTKETKTLHPNKCMLAWKLATDDSFM</sequence>
<evidence type="ECO:0000313" key="1">
    <source>
        <dbReference type="EMBL" id="KAA6362248.1"/>
    </source>
</evidence>
<reference evidence="1 2" key="1">
    <citation type="submission" date="2019-03" db="EMBL/GenBank/DDBJ databases">
        <title>Single cell metagenomics reveals metabolic interactions within the superorganism composed of flagellate Streblomastix strix and complex community of Bacteroidetes bacteria on its surface.</title>
        <authorList>
            <person name="Treitli S.C."/>
            <person name="Kolisko M."/>
            <person name="Husnik F."/>
            <person name="Keeling P."/>
            <person name="Hampl V."/>
        </authorList>
    </citation>
    <scope>NUCLEOTIDE SEQUENCE [LARGE SCALE GENOMIC DNA]</scope>
    <source>
        <strain evidence="1">ST1C</strain>
    </source>
</reference>
<dbReference type="Proteomes" id="UP000324800">
    <property type="component" value="Unassembled WGS sequence"/>
</dbReference>
<proteinExistence type="predicted"/>
<evidence type="ECO:0000313" key="2">
    <source>
        <dbReference type="Proteomes" id="UP000324800"/>
    </source>
</evidence>
<name>A0A5J4TVS1_9EUKA</name>